<name>A0AAV5R787_PICKL</name>
<accession>A0AAV5R787</accession>
<reference evidence="1 2" key="1">
    <citation type="journal article" date="2023" name="Elife">
        <title>Identification of key yeast species and microbe-microbe interactions impacting larval growth of Drosophila in the wild.</title>
        <authorList>
            <person name="Mure A."/>
            <person name="Sugiura Y."/>
            <person name="Maeda R."/>
            <person name="Honda K."/>
            <person name="Sakurai N."/>
            <person name="Takahashi Y."/>
            <person name="Watada M."/>
            <person name="Katoh T."/>
            <person name="Gotoh A."/>
            <person name="Gotoh Y."/>
            <person name="Taniguchi I."/>
            <person name="Nakamura K."/>
            <person name="Hayashi T."/>
            <person name="Katayama T."/>
            <person name="Uemura T."/>
            <person name="Hattori Y."/>
        </authorList>
    </citation>
    <scope>NUCLEOTIDE SEQUENCE [LARGE SCALE GENOMIC DNA]</scope>
    <source>
        <strain evidence="1 2">PK-24</strain>
    </source>
</reference>
<dbReference type="AlphaFoldDB" id="A0AAV5R787"/>
<evidence type="ECO:0000313" key="2">
    <source>
        <dbReference type="Proteomes" id="UP001378960"/>
    </source>
</evidence>
<proteinExistence type="predicted"/>
<gene>
    <name evidence="1" type="ORF">DAPK24_038280</name>
</gene>
<dbReference type="Gene3D" id="3.50.50.60">
    <property type="entry name" value="FAD/NAD(P)-binding domain"/>
    <property type="match status" value="1"/>
</dbReference>
<dbReference type="EMBL" id="BTGB01000005">
    <property type="protein sequence ID" value="GMM47253.1"/>
    <property type="molecule type" value="Genomic_DNA"/>
</dbReference>
<protein>
    <submittedName>
        <fullName evidence="1">Uncharacterized protein</fullName>
    </submittedName>
</protein>
<sequence>MIIISYSKDSKIIIVGSGVFGLSSALNSTKTGYSDLLRAKLTDIKRKLEIIRDSKKRNKVTSVFGTLDSIVRMIKADKACVKSRSKLIWYTDAINSDFIIDFIPEYKKLIAAMGVVSRVEDKGDSYTQLFRWKNPEDIVVDNYMDQGNPILKRN</sequence>
<keyword evidence="2" id="KW-1185">Reference proteome</keyword>
<organism evidence="1 2">
    <name type="scientific">Pichia kluyveri</name>
    <name type="common">Yeast</name>
    <dbReference type="NCBI Taxonomy" id="36015"/>
    <lineage>
        <taxon>Eukaryota</taxon>
        <taxon>Fungi</taxon>
        <taxon>Dikarya</taxon>
        <taxon>Ascomycota</taxon>
        <taxon>Saccharomycotina</taxon>
        <taxon>Pichiomycetes</taxon>
        <taxon>Pichiales</taxon>
        <taxon>Pichiaceae</taxon>
        <taxon>Pichia</taxon>
    </lineage>
</organism>
<dbReference type="InterPro" id="IPR036188">
    <property type="entry name" value="FAD/NAD-bd_sf"/>
</dbReference>
<dbReference type="Proteomes" id="UP001378960">
    <property type="component" value="Unassembled WGS sequence"/>
</dbReference>
<comment type="caution">
    <text evidence="1">The sequence shown here is derived from an EMBL/GenBank/DDBJ whole genome shotgun (WGS) entry which is preliminary data.</text>
</comment>
<evidence type="ECO:0000313" key="1">
    <source>
        <dbReference type="EMBL" id="GMM47253.1"/>
    </source>
</evidence>